<evidence type="ECO:0000256" key="2">
    <source>
        <dbReference type="ARBA" id="ARBA00022803"/>
    </source>
</evidence>
<organism evidence="3 5">
    <name type="scientific">Adineta ricciae</name>
    <name type="common">Rotifer</name>
    <dbReference type="NCBI Taxonomy" id="249248"/>
    <lineage>
        <taxon>Eukaryota</taxon>
        <taxon>Metazoa</taxon>
        <taxon>Spiralia</taxon>
        <taxon>Gnathifera</taxon>
        <taxon>Rotifera</taxon>
        <taxon>Eurotatoria</taxon>
        <taxon>Bdelloidea</taxon>
        <taxon>Adinetida</taxon>
        <taxon>Adinetidae</taxon>
        <taxon>Adineta</taxon>
    </lineage>
</organism>
<dbReference type="PROSITE" id="PS51996">
    <property type="entry name" value="TR_MART"/>
    <property type="match status" value="1"/>
</dbReference>
<keyword evidence="5" id="KW-1185">Reference proteome</keyword>
<evidence type="ECO:0000313" key="5">
    <source>
        <dbReference type="Proteomes" id="UP000663828"/>
    </source>
</evidence>
<name>A0A814VEC6_ADIRI</name>
<dbReference type="Pfam" id="PF13181">
    <property type="entry name" value="TPR_8"/>
    <property type="match status" value="1"/>
</dbReference>
<dbReference type="EMBL" id="CAJNOJ010000246">
    <property type="protein sequence ID" value="CAF1332927.1"/>
    <property type="molecule type" value="Genomic_DNA"/>
</dbReference>
<gene>
    <name evidence="4" type="ORF">EDS130_LOCUS32292</name>
    <name evidence="3" type="ORF">XAT740_LOCUS23030</name>
</gene>
<dbReference type="AlphaFoldDB" id="A0A814VEC6"/>
<keyword evidence="2" id="KW-0802">TPR repeat</keyword>
<proteinExistence type="predicted"/>
<evidence type="ECO:0000313" key="3">
    <source>
        <dbReference type="EMBL" id="CAF1189477.1"/>
    </source>
</evidence>
<dbReference type="Gene3D" id="3.90.176.10">
    <property type="entry name" value="Toxin ADP-ribosyltransferase, Chain A, domain 1"/>
    <property type="match status" value="1"/>
</dbReference>
<dbReference type="Proteomes" id="UP000663852">
    <property type="component" value="Unassembled WGS sequence"/>
</dbReference>
<reference evidence="3" key="1">
    <citation type="submission" date="2021-02" db="EMBL/GenBank/DDBJ databases">
        <authorList>
            <person name="Nowell W R."/>
        </authorList>
    </citation>
    <scope>NUCLEOTIDE SEQUENCE</scope>
</reference>
<dbReference type="InterPro" id="IPR019734">
    <property type="entry name" value="TPR_rpt"/>
</dbReference>
<dbReference type="EMBL" id="CAJNOR010001724">
    <property type="protein sequence ID" value="CAF1189477.1"/>
    <property type="molecule type" value="Genomic_DNA"/>
</dbReference>
<dbReference type="SUPFAM" id="SSF56399">
    <property type="entry name" value="ADP-ribosylation"/>
    <property type="match status" value="1"/>
</dbReference>
<dbReference type="InterPro" id="IPR011990">
    <property type="entry name" value="TPR-like_helical_dom_sf"/>
</dbReference>
<keyword evidence="1" id="KW-0677">Repeat</keyword>
<protein>
    <submittedName>
        <fullName evidence="3">Uncharacterized protein</fullName>
    </submittedName>
</protein>
<dbReference type="PANTHER" id="PTHR45641:SF1">
    <property type="entry name" value="AAA+ ATPASE DOMAIN-CONTAINING PROTEIN"/>
    <property type="match status" value="1"/>
</dbReference>
<dbReference type="PANTHER" id="PTHR45641">
    <property type="entry name" value="TETRATRICOPEPTIDE REPEAT PROTEIN (AFU_ORTHOLOGUE AFUA_6G03870)"/>
    <property type="match status" value="1"/>
</dbReference>
<dbReference type="Proteomes" id="UP000663828">
    <property type="component" value="Unassembled WGS sequence"/>
</dbReference>
<dbReference type="SUPFAM" id="SSF48452">
    <property type="entry name" value="TPR-like"/>
    <property type="match status" value="1"/>
</dbReference>
<dbReference type="Gene3D" id="1.25.40.10">
    <property type="entry name" value="Tetratricopeptide repeat domain"/>
    <property type="match status" value="1"/>
</dbReference>
<dbReference type="OrthoDB" id="10054493at2759"/>
<accession>A0A814VEC6</accession>
<sequence length="316" mass="36487">MFIDEFKQLKKSTGGLLSFNNFLSTSTSRDISLRFARRSLNTEGLVSILFEIQVDPAIRSIPYGSLREVSYCSTENEVLFSMHSVFRINDIEHMHDRIWNIQLQLTKDTDLQLCKLTDYMRNQICGPNAIHRLASFMMTVRKWDTARDVFETMLVNGEGRNGNELSYISHNVGWIYEEKGDLGKSLEYYRKSIDFDLAMEHYQRALTIELACSSPDQNKIASRYMNMSDLLRQLGRLEEPRENVKRALDIRLNTLPLTHSDLATTYGHLFDICLLMNDYELALEYANKSLYICQKAYSVNDFRIATAHNNVAAALD</sequence>
<evidence type="ECO:0000313" key="4">
    <source>
        <dbReference type="EMBL" id="CAF1332927.1"/>
    </source>
</evidence>
<comment type="caution">
    <text evidence="3">The sequence shown here is derived from an EMBL/GenBank/DDBJ whole genome shotgun (WGS) entry which is preliminary data.</text>
</comment>
<evidence type="ECO:0000256" key="1">
    <source>
        <dbReference type="ARBA" id="ARBA00022737"/>
    </source>
</evidence>